<evidence type="ECO:0000256" key="2">
    <source>
        <dbReference type="ARBA" id="ARBA00022448"/>
    </source>
</evidence>
<evidence type="ECO:0000256" key="1">
    <source>
        <dbReference type="ARBA" id="ARBA00009477"/>
    </source>
</evidence>
<proteinExistence type="inferred from homology"/>
<dbReference type="InterPro" id="IPR006143">
    <property type="entry name" value="RND_pump_MFP"/>
</dbReference>
<dbReference type="PROSITE" id="PS51257">
    <property type="entry name" value="PROKAR_LIPOPROTEIN"/>
    <property type="match status" value="1"/>
</dbReference>
<dbReference type="EMBL" id="JBHUDG010000041">
    <property type="protein sequence ID" value="MFD1631120.1"/>
    <property type="molecule type" value="Genomic_DNA"/>
</dbReference>
<comment type="similarity">
    <text evidence="1">Belongs to the membrane fusion protein (MFP) (TC 8.A.1) family.</text>
</comment>
<keyword evidence="2" id="KW-0813">Transport</keyword>
<sequence>MKNIIVVTITLLSLFACKSQVKQQQEIATANNILEISEKQKQAIRLSVDSISKQNIAGTIKATGKVDVPPQNQISISTAFGGYVKFTKLIPGMFFKKGEVIAILEDNQYIQLQQDYLVTKANLKAAEDEYLRQKDLNATKASSDKNMEQALAVYTSQKVNLKALEEKLKLININTAQLSDKNISRNINIYAPFDGVVSTVNVNIGKYVAPSDVLFELLNLGDLHLKVKVFEKDLPNLYTGQTLYTFANGNPSKKYKCEVILVGKHIDDDGTTEVHAHFTDSDKNLLPGMYMNVEIKDAEQKSWSVKNEAVLNFEGKNYVFVMLDDRKFELAEVTPGDSKNGYTEIKNSDVLIGKKLIVDGAYQLLMVLKNTEEEE</sequence>
<dbReference type="Gene3D" id="2.40.30.170">
    <property type="match status" value="1"/>
</dbReference>
<dbReference type="PANTHER" id="PTHR30097">
    <property type="entry name" value="CATION EFFLUX SYSTEM PROTEIN CUSB"/>
    <property type="match status" value="1"/>
</dbReference>
<dbReference type="NCBIfam" id="TIGR01730">
    <property type="entry name" value="RND_mfp"/>
    <property type="match status" value="1"/>
</dbReference>
<dbReference type="Proteomes" id="UP001597118">
    <property type="component" value="Unassembled WGS sequence"/>
</dbReference>
<dbReference type="SUPFAM" id="SSF111369">
    <property type="entry name" value="HlyD-like secretion proteins"/>
    <property type="match status" value="1"/>
</dbReference>
<comment type="caution">
    <text evidence="4">The sequence shown here is derived from an EMBL/GenBank/DDBJ whole genome shotgun (WGS) entry which is preliminary data.</text>
</comment>
<reference evidence="5" key="1">
    <citation type="journal article" date="2019" name="Int. J. Syst. Evol. Microbiol.">
        <title>The Global Catalogue of Microorganisms (GCM) 10K type strain sequencing project: providing services to taxonomists for standard genome sequencing and annotation.</title>
        <authorList>
            <consortium name="The Broad Institute Genomics Platform"/>
            <consortium name="The Broad Institute Genome Sequencing Center for Infectious Disease"/>
            <person name="Wu L."/>
            <person name="Ma J."/>
        </authorList>
    </citation>
    <scope>NUCLEOTIDE SEQUENCE [LARGE SCALE GENOMIC DNA]</scope>
    <source>
        <strain evidence="5">CCUG 53762</strain>
    </source>
</reference>
<keyword evidence="5" id="KW-1185">Reference proteome</keyword>
<keyword evidence="3" id="KW-0175">Coiled coil</keyword>
<dbReference type="InterPro" id="IPR051909">
    <property type="entry name" value="MFP_Cation_Efflux"/>
</dbReference>
<name>A0ABW4IEE1_9SPHI</name>
<dbReference type="PANTHER" id="PTHR30097:SF4">
    <property type="entry name" value="SLR6042 PROTEIN"/>
    <property type="match status" value="1"/>
</dbReference>
<evidence type="ECO:0000313" key="5">
    <source>
        <dbReference type="Proteomes" id="UP001597118"/>
    </source>
</evidence>
<organism evidence="4 5">
    <name type="scientific">Pseudopedobacter beijingensis</name>
    <dbReference type="NCBI Taxonomy" id="1207056"/>
    <lineage>
        <taxon>Bacteria</taxon>
        <taxon>Pseudomonadati</taxon>
        <taxon>Bacteroidota</taxon>
        <taxon>Sphingobacteriia</taxon>
        <taxon>Sphingobacteriales</taxon>
        <taxon>Sphingobacteriaceae</taxon>
        <taxon>Pseudopedobacter</taxon>
    </lineage>
</organism>
<feature type="coiled-coil region" evidence="3">
    <location>
        <begin position="109"/>
        <end position="181"/>
    </location>
</feature>
<accession>A0ABW4IEE1</accession>
<dbReference type="RefSeq" id="WP_379663489.1">
    <property type="nucleotide sequence ID" value="NZ_JBHUDG010000041.1"/>
</dbReference>
<dbReference type="Gene3D" id="1.10.287.470">
    <property type="entry name" value="Helix hairpin bin"/>
    <property type="match status" value="1"/>
</dbReference>
<evidence type="ECO:0000313" key="4">
    <source>
        <dbReference type="EMBL" id="MFD1631120.1"/>
    </source>
</evidence>
<protein>
    <submittedName>
        <fullName evidence="4">Efflux RND transporter periplasmic adaptor subunit</fullName>
    </submittedName>
</protein>
<evidence type="ECO:0000256" key="3">
    <source>
        <dbReference type="SAM" id="Coils"/>
    </source>
</evidence>
<gene>
    <name evidence="4" type="ORF">ACFSAH_14690</name>
</gene>
<dbReference type="Gene3D" id="2.40.420.20">
    <property type="match status" value="1"/>
</dbReference>
<dbReference type="Gene3D" id="2.40.50.100">
    <property type="match status" value="1"/>
</dbReference>